<dbReference type="Gene3D" id="3.20.20.10">
    <property type="entry name" value="Alanine racemase"/>
    <property type="match status" value="1"/>
</dbReference>
<dbReference type="PRINTS" id="PR01182">
    <property type="entry name" value="ORNDCRBXLASE"/>
</dbReference>
<sequence>MESSPELSGVFAASTAELVERLIRSSGATETPVNILDLDEIVQNFQRWKESYPCAIPFYLPSVNNHGTVLALLSKLGLGFSCASIVEMRSALKHGVPPERIILAHPAKTPETILYAKQKDIQRIVCDSMQELGKVYRLYPTAHIMLRIRVFSGQKFGCCPTNGVRELFNYAKSISTVTVVGVHIAIPQNSAFNKVETLQRALSIAKDAIDQAQTAGLSDIRQLILSGTETVSAEQFQRTLAEFNFDPNLLIIIETERQLVQSAVTLVTSVQSKRVIRHAGTSGPVQEIMYFINDGRYGSFEWWTAVDKHPVVFRANETVSTAAATTHPSSVWGPSCDSADIVCERLELPELEIGDFMVFPEMGAYGVTLASCFNGFPIPKTVVCAKLKTTRALMSGTLSEC</sequence>
<evidence type="ECO:0000313" key="6">
    <source>
        <dbReference type="EnsemblMetazoa" id="AMIN004307-PA"/>
    </source>
</evidence>
<accession>A0A182W1U7</accession>
<dbReference type="STRING" id="112268.A0A182W1U7"/>
<evidence type="ECO:0000256" key="1">
    <source>
        <dbReference type="ARBA" id="ARBA00001933"/>
    </source>
</evidence>
<evidence type="ECO:0000256" key="2">
    <source>
        <dbReference type="ARBA" id="ARBA00008872"/>
    </source>
</evidence>
<dbReference type="Pfam" id="PF02784">
    <property type="entry name" value="Orn_Arg_deC_N"/>
    <property type="match status" value="1"/>
</dbReference>
<dbReference type="PANTHER" id="PTHR11482">
    <property type="entry name" value="ARGININE/DIAMINOPIMELATE/ORNITHINE DECARBOXYLASE"/>
    <property type="match status" value="1"/>
</dbReference>
<dbReference type="InterPro" id="IPR009006">
    <property type="entry name" value="Ala_racemase/Decarboxylase_C"/>
</dbReference>
<dbReference type="GO" id="GO:0033387">
    <property type="term" value="P:putrescine biosynthetic process from arginine, via ornithine"/>
    <property type="evidence" value="ECO:0007669"/>
    <property type="project" value="TreeGrafter"/>
</dbReference>
<feature type="domain" description="Orn/DAP/Arg decarboxylase 2 N-terminal" evidence="5">
    <location>
        <begin position="38"/>
        <end position="217"/>
    </location>
</feature>
<evidence type="ECO:0000256" key="3">
    <source>
        <dbReference type="ARBA" id="ARBA00022898"/>
    </source>
</evidence>
<dbReference type="GO" id="GO:0005737">
    <property type="term" value="C:cytoplasm"/>
    <property type="evidence" value="ECO:0007669"/>
    <property type="project" value="TreeGrafter"/>
</dbReference>
<evidence type="ECO:0000313" key="7">
    <source>
        <dbReference type="Proteomes" id="UP000075920"/>
    </source>
</evidence>
<dbReference type="GO" id="GO:0004586">
    <property type="term" value="F:ornithine decarboxylase activity"/>
    <property type="evidence" value="ECO:0007669"/>
    <property type="project" value="TreeGrafter"/>
</dbReference>
<protein>
    <recommendedName>
        <fullName evidence="5">Orn/DAP/Arg decarboxylase 2 N-terminal domain-containing protein</fullName>
    </recommendedName>
</protein>
<dbReference type="Gene3D" id="2.40.37.10">
    <property type="entry name" value="Lyase, Ornithine Decarboxylase, Chain A, domain 1"/>
    <property type="match status" value="1"/>
</dbReference>
<keyword evidence="7" id="KW-1185">Reference proteome</keyword>
<reference evidence="7" key="1">
    <citation type="submission" date="2013-03" db="EMBL/GenBank/DDBJ databases">
        <title>The Genome Sequence of Anopheles minimus MINIMUS1.</title>
        <authorList>
            <consortium name="The Broad Institute Genomics Platform"/>
            <person name="Neafsey D.E."/>
            <person name="Walton C."/>
            <person name="Walker B."/>
            <person name="Young S.K."/>
            <person name="Zeng Q."/>
            <person name="Gargeya S."/>
            <person name="Fitzgerald M."/>
            <person name="Haas B."/>
            <person name="Abouelleil A."/>
            <person name="Allen A.W."/>
            <person name="Alvarado L."/>
            <person name="Arachchi H.M."/>
            <person name="Berlin A.M."/>
            <person name="Chapman S.B."/>
            <person name="Gainer-Dewar J."/>
            <person name="Goldberg J."/>
            <person name="Griggs A."/>
            <person name="Gujja S."/>
            <person name="Hansen M."/>
            <person name="Howarth C."/>
            <person name="Imamovic A."/>
            <person name="Ireland A."/>
            <person name="Larimer J."/>
            <person name="McCowan C."/>
            <person name="Murphy C."/>
            <person name="Pearson M."/>
            <person name="Poon T.W."/>
            <person name="Priest M."/>
            <person name="Roberts A."/>
            <person name="Saif S."/>
            <person name="Shea T."/>
            <person name="Sisk P."/>
            <person name="Sykes S."/>
            <person name="Wortman J."/>
            <person name="Nusbaum C."/>
            <person name="Birren B."/>
        </authorList>
    </citation>
    <scope>NUCLEOTIDE SEQUENCE [LARGE SCALE GENOMIC DNA]</scope>
    <source>
        <strain evidence="7">MINIMUS1</strain>
    </source>
</reference>
<comment type="similarity">
    <text evidence="2">Belongs to the Orn/Lys/Arg decarboxylase class-II family.</text>
</comment>
<evidence type="ECO:0000256" key="4">
    <source>
        <dbReference type="ARBA" id="ARBA00023239"/>
    </source>
</evidence>
<dbReference type="Proteomes" id="UP000075920">
    <property type="component" value="Unassembled WGS sequence"/>
</dbReference>
<dbReference type="InterPro" id="IPR022644">
    <property type="entry name" value="De-COase2_N"/>
</dbReference>
<dbReference type="InterPro" id="IPR002433">
    <property type="entry name" value="Orn_de-COase"/>
</dbReference>
<proteinExistence type="inferred from homology"/>
<dbReference type="EnsemblMetazoa" id="AMIN004307-RA">
    <property type="protein sequence ID" value="AMIN004307-PA"/>
    <property type="gene ID" value="AMIN004307"/>
</dbReference>
<dbReference type="InterPro" id="IPR000183">
    <property type="entry name" value="Orn/DAP/Arg_de-COase"/>
</dbReference>
<dbReference type="InterPro" id="IPR029066">
    <property type="entry name" value="PLP-binding_barrel"/>
</dbReference>
<dbReference type="VEuPathDB" id="VectorBase:AMIN004307"/>
<reference evidence="6" key="2">
    <citation type="submission" date="2020-05" db="UniProtKB">
        <authorList>
            <consortium name="EnsemblMetazoa"/>
        </authorList>
    </citation>
    <scope>IDENTIFICATION</scope>
    <source>
        <strain evidence="6">MINIMUS1</strain>
    </source>
</reference>
<evidence type="ECO:0000259" key="5">
    <source>
        <dbReference type="Pfam" id="PF02784"/>
    </source>
</evidence>
<keyword evidence="3" id="KW-0663">Pyridoxal phosphate</keyword>
<dbReference type="PANTHER" id="PTHR11482:SF6">
    <property type="entry name" value="ORNITHINE DECARBOXYLASE 1-RELATED"/>
    <property type="match status" value="1"/>
</dbReference>
<dbReference type="AlphaFoldDB" id="A0A182W1U7"/>
<dbReference type="SUPFAM" id="SSF51419">
    <property type="entry name" value="PLP-binding barrel"/>
    <property type="match status" value="1"/>
</dbReference>
<dbReference type="PRINTS" id="PR01179">
    <property type="entry name" value="ODADCRBXLASE"/>
</dbReference>
<organism evidence="6 7">
    <name type="scientific">Anopheles minimus</name>
    <dbReference type="NCBI Taxonomy" id="112268"/>
    <lineage>
        <taxon>Eukaryota</taxon>
        <taxon>Metazoa</taxon>
        <taxon>Ecdysozoa</taxon>
        <taxon>Arthropoda</taxon>
        <taxon>Hexapoda</taxon>
        <taxon>Insecta</taxon>
        <taxon>Pterygota</taxon>
        <taxon>Neoptera</taxon>
        <taxon>Endopterygota</taxon>
        <taxon>Diptera</taxon>
        <taxon>Nematocera</taxon>
        <taxon>Culicoidea</taxon>
        <taxon>Culicidae</taxon>
        <taxon>Anophelinae</taxon>
        <taxon>Anopheles</taxon>
    </lineage>
</organism>
<comment type="cofactor">
    <cofactor evidence="1">
        <name>pyridoxal 5'-phosphate</name>
        <dbReference type="ChEBI" id="CHEBI:597326"/>
    </cofactor>
</comment>
<dbReference type="SUPFAM" id="SSF50621">
    <property type="entry name" value="Alanine racemase C-terminal domain-like"/>
    <property type="match status" value="1"/>
</dbReference>
<keyword evidence="4" id="KW-0456">Lyase</keyword>
<name>A0A182W1U7_9DIPT</name>